<dbReference type="Proteomes" id="UP001516400">
    <property type="component" value="Unassembled WGS sequence"/>
</dbReference>
<sequence>MEGKREKANMLLHTGGNTAENSPEVASPTGSLISLVSISSNSKSHDGVFLRPGAVTRSETYKHKMLNVDVDSDFSPEGYSILASSPSPLLSDYSSSTRSGGLSHKLVKRPSIDSGIHMTGVYERSKSVKHNTSRETPKLSK</sequence>
<evidence type="ECO:0000256" key="1">
    <source>
        <dbReference type="SAM" id="MobiDB-lite"/>
    </source>
</evidence>
<feature type="region of interest" description="Disordered" evidence="1">
    <location>
        <begin position="1"/>
        <end position="28"/>
    </location>
</feature>
<keyword evidence="3" id="KW-1185">Reference proteome</keyword>
<organism evidence="2 3">
    <name type="scientific">Cryptolaemus montrouzieri</name>
    <dbReference type="NCBI Taxonomy" id="559131"/>
    <lineage>
        <taxon>Eukaryota</taxon>
        <taxon>Metazoa</taxon>
        <taxon>Ecdysozoa</taxon>
        <taxon>Arthropoda</taxon>
        <taxon>Hexapoda</taxon>
        <taxon>Insecta</taxon>
        <taxon>Pterygota</taxon>
        <taxon>Neoptera</taxon>
        <taxon>Endopterygota</taxon>
        <taxon>Coleoptera</taxon>
        <taxon>Polyphaga</taxon>
        <taxon>Cucujiformia</taxon>
        <taxon>Coccinelloidea</taxon>
        <taxon>Coccinellidae</taxon>
        <taxon>Scymninae</taxon>
        <taxon>Scymnini</taxon>
        <taxon>Cryptolaemus</taxon>
    </lineage>
</organism>
<protein>
    <submittedName>
        <fullName evidence="2">Uncharacterized protein</fullName>
    </submittedName>
</protein>
<proteinExistence type="predicted"/>
<dbReference type="EMBL" id="JABFTP020000021">
    <property type="protein sequence ID" value="KAL3270041.1"/>
    <property type="molecule type" value="Genomic_DNA"/>
</dbReference>
<accession>A0ABD2MV75</accession>
<gene>
    <name evidence="2" type="ORF">HHI36_009097</name>
</gene>
<feature type="region of interest" description="Disordered" evidence="1">
    <location>
        <begin position="85"/>
        <end position="106"/>
    </location>
</feature>
<feature type="region of interest" description="Disordered" evidence="1">
    <location>
        <begin position="118"/>
        <end position="141"/>
    </location>
</feature>
<feature type="compositionally biased region" description="Basic and acidic residues" evidence="1">
    <location>
        <begin position="132"/>
        <end position="141"/>
    </location>
</feature>
<reference evidence="2 3" key="1">
    <citation type="journal article" date="2021" name="BMC Biol.">
        <title>Horizontally acquired antibacterial genes associated with adaptive radiation of ladybird beetles.</title>
        <authorList>
            <person name="Li H.S."/>
            <person name="Tang X.F."/>
            <person name="Huang Y.H."/>
            <person name="Xu Z.Y."/>
            <person name="Chen M.L."/>
            <person name="Du X.Y."/>
            <person name="Qiu B.Y."/>
            <person name="Chen P.T."/>
            <person name="Zhang W."/>
            <person name="Slipinski A."/>
            <person name="Escalona H.E."/>
            <person name="Waterhouse R.M."/>
            <person name="Zwick A."/>
            <person name="Pang H."/>
        </authorList>
    </citation>
    <scope>NUCLEOTIDE SEQUENCE [LARGE SCALE GENOMIC DNA]</scope>
    <source>
        <strain evidence="2">SYSU2018</strain>
    </source>
</reference>
<feature type="compositionally biased region" description="Low complexity" evidence="1">
    <location>
        <begin position="85"/>
        <end position="103"/>
    </location>
</feature>
<evidence type="ECO:0000313" key="3">
    <source>
        <dbReference type="Proteomes" id="UP001516400"/>
    </source>
</evidence>
<evidence type="ECO:0000313" key="2">
    <source>
        <dbReference type="EMBL" id="KAL3270041.1"/>
    </source>
</evidence>
<comment type="caution">
    <text evidence="2">The sequence shown here is derived from an EMBL/GenBank/DDBJ whole genome shotgun (WGS) entry which is preliminary data.</text>
</comment>
<name>A0ABD2MV75_9CUCU</name>
<dbReference type="AlphaFoldDB" id="A0ABD2MV75"/>